<reference evidence="1" key="2">
    <citation type="journal article" date="2020" name="Nat. Commun.">
        <title>Large-scale genome sequencing of mycorrhizal fungi provides insights into the early evolution of symbiotic traits.</title>
        <authorList>
            <person name="Miyauchi S."/>
            <person name="Kiss E."/>
            <person name="Kuo A."/>
            <person name="Drula E."/>
            <person name="Kohler A."/>
            <person name="Sanchez-Garcia M."/>
            <person name="Morin E."/>
            <person name="Andreopoulos B."/>
            <person name="Barry K.W."/>
            <person name="Bonito G."/>
            <person name="Buee M."/>
            <person name="Carver A."/>
            <person name="Chen C."/>
            <person name="Cichocki N."/>
            <person name="Clum A."/>
            <person name="Culley D."/>
            <person name="Crous P.W."/>
            <person name="Fauchery L."/>
            <person name="Girlanda M."/>
            <person name="Hayes R.D."/>
            <person name="Keri Z."/>
            <person name="LaButti K."/>
            <person name="Lipzen A."/>
            <person name="Lombard V."/>
            <person name="Magnuson J."/>
            <person name="Maillard F."/>
            <person name="Murat C."/>
            <person name="Nolan M."/>
            <person name="Ohm R.A."/>
            <person name="Pangilinan J."/>
            <person name="Pereira M.F."/>
            <person name="Perotto S."/>
            <person name="Peter M."/>
            <person name="Pfister S."/>
            <person name="Riley R."/>
            <person name="Sitrit Y."/>
            <person name="Stielow J.B."/>
            <person name="Szollosi G."/>
            <person name="Zifcakova L."/>
            <person name="Stursova M."/>
            <person name="Spatafora J.W."/>
            <person name="Tedersoo L."/>
            <person name="Vaario L.M."/>
            <person name="Yamada A."/>
            <person name="Yan M."/>
            <person name="Wang P."/>
            <person name="Xu J."/>
            <person name="Bruns T."/>
            <person name="Baldrian P."/>
            <person name="Vilgalys R."/>
            <person name="Dunand C."/>
            <person name="Henrissat B."/>
            <person name="Grigoriev I.V."/>
            <person name="Hibbett D."/>
            <person name="Nagy L.G."/>
            <person name="Martin F.M."/>
        </authorList>
    </citation>
    <scope>NUCLEOTIDE SEQUENCE</scope>
    <source>
        <strain evidence="1">P2</strain>
    </source>
</reference>
<gene>
    <name evidence="1" type="ORF">BDM02DRAFT_3186864</name>
</gene>
<comment type="caution">
    <text evidence="1">The sequence shown here is derived from an EMBL/GenBank/DDBJ whole genome shotgun (WGS) entry which is preliminary data.</text>
</comment>
<evidence type="ECO:0000313" key="2">
    <source>
        <dbReference type="Proteomes" id="UP000886501"/>
    </source>
</evidence>
<keyword evidence="2" id="KW-1185">Reference proteome</keyword>
<name>A0ACB6ZG76_THEGA</name>
<evidence type="ECO:0000313" key="1">
    <source>
        <dbReference type="EMBL" id="KAF9648760.1"/>
    </source>
</evidence>
<dbReference type="EMBL" id="MU118008">
    <property type="protein sequence ID" value="KAF9648760.1"/>
    <property type="molecule type" value="Genomic_DNA"/>
</dbReference>
<dbReference type="Proteomes" id="UP000886501">
    <property type="component" value="Unassembled WGS sequence"/>
</dbReference>
<organism evidence="1 2">
    <name type="scientific">Thelephora ganbajun</name>
    <name type="common">Ganba fungus</name>
    <dbReference type="NCBI Taxonomy" id="370292"/>
    <lineage>
        <taxon>Eukaryota</taxon>
        <taxon>Fungi</taxon>
        <taxon>Dikarya</taxon>
        <taxon>Basidiomycota</taxon>
        <taxon>Agaricomycotina</taxon>
        <taxon>Agaricomycetes</taxon>
        <taxon>Thelephorales</taxon>
        <taxon>Thelephoraceae</taxon>
        <taxon>Thelephora</taxon>
    </lineage>
</organism>
<reference evidence="1" key="1">
    <citation type="submission" date="2019-10" db="EMBL/GenBank/DDBJ databases">
        <authorList>
            <consortium name="DOE Joint Genome Institute"/>
            <person name="Kuo A."/>
            <person name="Miyauchi S."/>
            <person name="Kiss E."/>
            <person name="Drula E."/>
            <person name="Kohler A."/>
            <person name="Sanchez-Garcia M."/>
            <person name="Andreopoulos B."/>
            <person name="Barry K.W."/>
            <person name="Bonito G."/>
            <person name="Buee M."/>
            <person name="Carver A."/>
            <person name="Chen C."/>
            <person name="Cichocki N."/>
            <person name="Clum A."/>
            <person name="Culley D."/>
            <person name="Crous P.W."/>
            <person name="Fauchery L."/>
            <person name="Girlanda M."/>
            <person name="Hayes R."/>
            <person name="Keri Z."/>
            <person name="Labutti K."/>
            <person name="Lipzen A."/>
            <person name="Lombard V."/>
            <person name="Magnuson J."/>
            <person name="Maillard F."/>
            <person name="Morin E."/>
            <person name="Murat C."/>
            <person name="Nolan M."/>
            <person name="Ohm R."/>
            <person name="Pangilinan J."/>
            <person name="Pereira M."/>
            <person name="Perotto S."/>
            <person name="Peter M."/>
            <person name="Riley R."/>
            <person name="Sitrit Y."/>
            <person name="Stielow B."/>
            <person name="Szollosi G."/>
            <person name="Zifcakova L."/>
            <person name="Stursova M."/>
            <person name="Spatafora J.W."/>
            <person name="Tedersoo L."/>
            <person name="Vaario L.-M."/>
            <person name="Yamada A."/>
            <person name="Yan M."/>
            <person name="Wang P."/>
            <person name="Xu J."/>
            <person name="Bruns T."/>
            <person name="Baldrian P."/>
            <person name="Vilgalys R."/>
            <person name="Henrissat B."/>
            <person name="Grigoriev I.V."/>
            <person name="Hibbett D."/>
            <person name="Nagy L.G."/>
            <person name="Martin F.M."/>
        </authorList>
    </citation>
    <scope>NUCLEOTIDE SEQUENCE</scope>
    <source>
        <strain evidence="1">P2</strain>
    </source>
</reference>
<protein>
    <submittedName>
        <fullName evidence="1">Uncharacterized protein</fullName>
    </submittedName>
</protein>
<proteinExistence type="predicted"/>
<accession>A0ACB6ZG76</accession>
<sequence>MSRPRAHSDNTQQVPRTMSRSSSITLVTPTVKDGIDEISAKLVEIDDIIEDLGDELSAGVGHIPDLKDLLQAISKLGEDVNKVKLVQNAKIKAIRDEAKEDIKNQFACSMENEIQSFIMDTIATQVKKEMDEWSSKDDIKEFVGALPNMVNENNVLLRETRIHFENSRSRHANSTLDIRDDFSASLKAIKCQHGHVSELFPKSLRELFSYDDERLVQLIKDHNLCPLDKYNENLSRFLVFIGMNASIPDQVIDFMEEKPPAYPLGNTTETENATGTENTTKTENTTGTKNTTGTGNTTRTGNTTGKTTGTRDEKDQKGARGGSSASQDTKQNANSSWWSLK</sequence>